<proteinExistence type="predicted"/>
<keyword evidence="2" id="KW-1185">Reference proteome</keyword>
<name>A0A4C1UMU1_EUMVA</name>
<dbReference type="EMBL" id="BGZK01000198">
    <property type="protein sequence ID" value="GBP27763.1"/>
    <property type="molecule type" value="Genomic_DNA"/>
</dbReference>
<evidence type="ECO:0000313" key="2">
    <source>
        <dbReference type="Proteomes" id="UP000299102"/>
    </source>
</evidence>
<reference evidence="1 2" key="1">
    <citation type="journal article" date="2019" name="Commun. Biol.">
        <title>The bagworm genome reveals a unique fibroin gene that provides high tensile strength.</title>
        <authorList>
            <person name="Kono N."/>
            <person name="Nakamura H."/>
            <person name="Ohtoshi R."/>
            <person name="Tomita M."/>
            <person name="Numata K."/>
            <person name="Arakawa K."/>
        </authorList>
    </citation>
    <scope>NUCLEOTIDE SEQUENCE [LARGE SCALE GENOMIC DNA]</scope>
</reference>
<sequence>MRSAVCGQTHVRTVVLRGSHYVDEPTCGVRPRRGYHFADEFAEADFTNTRTYVWCGLRIRAQCGWGLSSLVERVAVTCTAAHNLATRRHANSQFDPLH</sequence>
<dbReference type="AlphaFoldDB" id="A0A4C1UMU1"/>
<accession>A0A4C1UMU1</accession>
<protein>
    <submittedName>
        <fullName evidence="1">Uncharacterized protein</fullName>
    </submittedName>
</protein>
<comment type="caution">
    <text evidence="1">The sequence shown here is derived from an EMBL/GenBank/DDBJ whole genome shotgun (WGS) entry which is preliminary data.</text>
</comment>
<dbReference type="Proteomes" id="UP000299102">
    <property type="component" value="Unassembled WGS sequence"/>
</dbReference>
<organism evidence="1 2">
    <name type="scientific">Eumeta variegata</name>
    <name type="common">Bagworm moth</name>
    <name type="synonym">Eumeta japonica</name>
    <dbReference type="NCBI Taxonomy" id="151549"/>
    <lineage>
        <taxon>Eukaryota</taxon>
        <taxon>Metazoa</taxon>
        <taxon>Ecdysozoa</taxon>
        <taxon>Arthropoda</taxon>
        <taxon>Hexapoda</taxon>
        <taxon>Insecta</taxon>
        <taxon>Pterygota</taxon>
        <taxon>Neoptera</taxon>
        <taxon>Endopterygota</taxon>
        <taxon>Lepidoptera</taxon>
        <taxon>Glossata</taxon>
        <taxon>Ditrysia</taxon>
        <taxon>Tineoidea</taxon>
        <taxon>Psychidae</taxon>
        <taxon>Oiketicinae</taxon>
        <taxon>Eumeta</taxon>
    </lineage>
</organism>
<evidence type="ECO:0000313" key="1">
    <source>
        <dbReference type="EMBL" id="GBP27763.1"/>
    </source>
</evidence>
<gene>
    <name evidence="1" type="ORF">EVAR_82812_1</name>
</gene>